<keyword evidence="3" id="KW-1185">Reference proteome</keyword>
<dbReference type="PROSITE" id="PS51112">
    <property type="entry name" value="AMMECR1"/>
    <property type="match status" value="1"/>
</dbReference>
<dbReference type="NCBIfam" id="TIGR00296">
    <property type="entry name" value="TIGR00296 family protein"/>
    <property type="match status" value="1"/>
</dbReference>
<feature type="domain" description="AMMECR1" evidence="1">
    <location>
        <begin position="1"/>
        <end position="173"/>
    </location>
</feature>
<proteinExistence type="predicted"/>
<dbReference type="InterPro" id="IPR023473">
    <property type="entry name" value="AMMECR1"/>
</dbReference>
<dbReference type="InterPro" id="IPR027485">
    <property type="entry name" value="AMMECR1_N"/>
</dbReference>
<dbReference type="InterPro" id="IPR002733">
    <property type="entry name" value="AMMECR1_domain"/>
</dbReference>
<name>A0AAD5TQW3_9FUNG</name>
<protein>
    <submittedName>
        <fullName evidence="2">AMME chromosomal region protein 1-like</fullName>
    </submittedName>
</protein>
<dbReference type="EMBL" id="JADGJQ010000010">
    <property type="protein sequence ID" value="KAJ3181974.1"/>
    <property type="molecule type" value="Genomic_DNA"/>
</dbReference>
<gene>
    <name evidence="2" type="primary">AMMECR1L</name>
    <name evidence="2" type="ORF">HDU87_000312</name>
</gene>
<dbReference type="SUPFAM" id="SSF143447">
    <property type="entry name" value="AMMECR1-like"/>
    <property type="match status" value="1"/>
</dbReference>
<dbReference type="PANTHER" id="PTHR13016">
    <property type="entry name" value="AMMECR1 HOMOLOG"/>
    <property type="match status" value="1"/>
</dbReference>
<evidence type="ECO:0000259" key="1">
    <source>
        <dbReference type="PROSITE" id="PS51112"/>
    </source>
</evidence>
<dbReference type="InterPro" id="IPR036071">
    <property type="entry name" value="AMMECR1_dom_sf"/>
</dbReference>
<dbReference type="PANTHER" id="PTHR13016:SF0">
    <property type="entry name" value="AMME SYNDROME CANDIDATE GENE 1 PROTEIN"/>
    <property type="match status" value="1"/>
</dbReference>
<dbReference type="Proteomes" id="UP001212152">
    <property type="component" value="Unassembled WGS sequence"/>
</dbReference>
<accession>A0AAD5TQW3</accession>
<organism evidence="2 3">
    <name type="scientific">Geranomyces variabilis</name>
    <dbReference type="NCBI Taxonomy" id="109894"/>
    <lineage>
        <taxon>Eukaryota</taxon>
        <taxon>Fungi</taxon>
        <taxon>Fungi incertae sedis</taxon>
        <taxon>Chytridiomycota</taxon>
        <taxon>Chytridiomycota incertae sedis</taxon>
        <taxon>Chytridiomycetes</taxon>
        <taxon>Spizellomycetales</taxon>
        <taxon>Powellomycetaceae</taxon>
        <taxon>Geranomyces</taxon>
    </lineage>
</organism>
<dbReference type="Pfam" id="PF01871">
    <property type="entry name" value="AMMECR1"/>
    <property type="match status" value="1"/>
</dbReference>
<sequence>MSRFPTLTRSFFLDSPLFVTWNTIGKRGSKQLRGCIGNFEPLPLRSGLRDYALTAALHDSRFPPITAGELPSLGCAVSLLTDFEKADGWSDWEVGVHGIWIEFKDDSGRKRTATYLPEIAEEQGWTKKEAIDSLLRKGRFAGKITVQVRNDIVLTRYKSSKTSITHDEYKADAETTQT</sequence>
<dbReference type="Gene3D" id="3.30.700.20">
    <property type="entry name" value="Hypothetical protein ph0010, domain 1"/>
    <property type="match status" value="1"/>
</dbReference>
<evidence type="ECO:0000313" key="2">
    <source>
        <dbReference type="EMBL" id="KAJ3181974.1"/>
    </source>
</evidence>
<reference evidence="2" key="1">
    <citation type="submission" date="2020-05" db="EMBL/GenBank/DDBJ databases">
        <title>Phylogenomic resolution of chytrid fungi.</title>
        <authorList>
            <person name="Stajich J.E."/>
            <person name="Amses K."/>
            <person name="Simmons R."/>
            <person name="Seto K."/>
            <person name="Myers J."/>
            <person name="Bonds A."/>
            <person name="Quandt C.A."/>
            <person name="Barry K."/>
            <person name="Liu P."/>
            <person name="Grigoriev I."/>
            <person name="Longcore J.E."/>
            <person name="James T.Y."/>
        </authorList>
    </citation>
    <scope>NUCLEOTIDE SEQUENCE</scope>
    <source>
        <strain evidence="2">JEL0379</strain>
    </source>
</reference>
<evidence type="ECO:0000313" key="3">
    <source>
        <dbReference type="Proteomes" id="UP001212152"/>
    </source>
</evidence>
<dbReference type="AlphaFoldDB" id="A0AAD5TQW3"/>
<comment type="caution">
    <text evidence="2">The sequence shown here is derived from an EMBL/GenBank/DDBJ whole genome shotgun (WGS) entry which is preliminary data.</text>
</comment>